<keyword evidence="8" id="KW-1185">Reference proteome</keyword>
<evidence type="ECO:0000313" key="8">
    <source>
        <dbReference type="Proteomes" id="UP000287447"/>
    </source>
</evidence>
<evidence type="ECO:0000256" key="5">
    <source>
        <dbReference type="SAM" id="MobiDB-lite"/>
    </source>
</evidence>
<accession>A0A3S2VKP0</accession>
<comment type="similarity">
    <text evidence="1">Belongs to the Gfa family.</text>
</comment>
<feature type="domain" description="CENP-V/GFA" evidence="6">
    <location>
        <begin position="2"/>
        <end position="122"/>
    </location>
</feature>
<dbReference type="SUPFAM" id="SSF51316">
    <property type="entry name" value="Mss4-like"/>
    <property type="match status" value="1"/>
</dbReference>
<dbReference type="GO" id="GO:0016846">
    <property type="term" value="F:carbon-sulfur lyase activity"/>
    <property type="evidence" value="ECO:0007669"/>
    <property type="project" value="InterPro"/>
</dbReference>
<evidence type="ECO:0000256" key="3">
    <source>
        <dbReference type="ARBA" id="ARBA00022833"/>
    </source>
</evidence>
<dbReference type="Proteomes" id="UP000287447">
    <property type="component" value="Unassembled WGS sequence"/>
</dbReference>
<dbReference type="PANTHER" id="PTHR33337:SF40">
    <property type="entry name" value="CENP-V_GFA DOMAIN-CONTAINING PROTEIN-RELATED"/>
    <property type="match status" value="1"/>
</dbReference>
<evidence type="ECO:0000256" key="1">
    <source>
        <dbReference type="ARBA" id="ARBA00005495"/>
    </source>
</evidence>
<dbReference type="AlphaFoldDB" id="A0A3S2VKP0"/>
<dbReference type="PROSITE" id="PS51891">
    <property type="entry name" value="CENP_V_GFA"/>
    <property type="match status" value="1"/>
</dbReference>
<dbReference type="InterPro" id="IPR006913">
    <property type="entry name" value="CENP-V/GFA"/>
</dbReference>
<dbReference type="InterPro" id="IPR011057">
    <property type="entry name" value="Mss4-like_sf"/>
</dbReference>
<name>A0A3S2VKP0_9PROT</name>
<dbReference type="Pfam" id="PF04828">
    <property type="entry name" value="GFA"/>
    <property type="match status" value="1"/>
</dbReference>
<proteinExistence type="inferred from homology"/>
<protein>
    <submittedName>
        <fullName evidence="7">Aldehyde-activating protein</fullName>
    </submittedName>
</protein>
<keyword evidence="4" id="KW-0456">Lyase</keyword>
<evidence type="ECO:0000256" key="4">
    <source>
        <dbReference type="ARBA" id="ARBA00023239"/>
    </source>
</evidence>
<dbReference type="OrthoDB" id="9807246at2"/>
<feature type="region of interest" description="Disordered" evidence="5">
    <location>
        <begin position="124"/>
        <end position="145"/>
    </location>
</feature>
<dbReference type="Gene3D" id="3.90.1590.10">
    <property type="entry name" value="glutathione-dependent formaldehyde- activating enzyme (gfa)"/>
    <property type="match status" value="1"/>
</dbReference>
<evidence type="ECO:0000256" key="2">
    <source>
        <dbReference type="ARBA" id="ARBA00022723"/>
    </source>
</evidence>
<evidence type="ECO:0000313" key="7">
    <source>
        <dbReference type="EMBL" id="RVU34141.1"/>
    </source>
</evidence>
<sequence>MLEGSCLCGTVQYRTEAQPMITGHCYCIDCRKSSGTSHCTHVMVPQDGLTMTGDVKLYERPADSGNIVSRGFCPDCGSPVFSTNSAFAGMVILRASSLDNPDAVEPEMAVYASRAPGWAKIDETKPVFPEMPPGGPDRVIEERSE</sequence>
<reference evidence="8" key="1">
    <citation type="submission" date="2019-01" db="EMBL/GenBank/DDBJ databases">
        <title>Gri0909 isolated from a small marine red alga.</title>
        <authorList>
            <person name="Kim J."/>
            <person name="Jeong S.E."/>
            <person name="Jeon C.O."/>
        </authorList>
    </citation>
    <scope>NUCLEOTIDE SEQUENCE [LARGE SCALE GENOMIC DNA]</scope>
    <source>
        <strain evidence="8">Gri0909</strain>
    </source>
</reference>
<dbReference type="PANTHER" id="PTHR33337">
    <property type="entry name" value="GFA DOMAIN-CONTAINING PROTEIN"/>
    <property type="match status" value="1"/>
</dbReference>
<dbReference type="GO" id="GO:0046872">
    <property type="term" value="F:metal ion binding"/>
    <property type="evidence" value="ECO:0007669"/>
    <property type="project" value="UniProtKB-KW"/>
</dbReference>
<gene>
    <name evidence="7" type="ORF">EOI86_23815</name>
</gene>
<comment type="caution">
    <text evidence="7">The sequence shown here is derived from an EMBL/GenBank/DDBJ whole genome shotgun (WGS) entry which is preliminary data.</text>
</comment>
<organism evidence="7 8">
    <name type="scientific">Hwanghaeella grinnelliae</name>
    <dbReference type="NCBI Taxonomy" id="2500179"/>
    <lineage>
        <taxon>Bacteria</taxon>
        <taxon>Pseudomonadati</taxon>
        <taxon>Pseudomonadota</taxon>
        <taxon>Alphaproteobacteria</taxon>
        <taxon>Rhodospirillales</taxon>
        <taxon>Rhodospirillaceae</taxon>
        <taxon>Hwanghaeella</taxon>
    </lineage>
</organism>
<dbReference type="RefSeq" id="WP_127768171.1">
    <property type="nucleotide sequence ID" value="NZ_SADE01000004.1"/>
</dbReference>
<dbReference type="EMBL" id="SADE01000004">
    <property type="protein sequence ID" value="RVU34141.1"/>
    <property type="molecule type" value="Genomic_DNA"/>
</dbReference>
<keyword evidence="3" id="KW-0862">Zinc</keyword>
<evidence type="ECO:0000259" key="6">
    <source>
        <dbReference type="PROSITE" id="PS51891"/>
    </source>
</evidence>
<keyword evidence="2" id="KW-0479">Metal-binding</keyword>